<dbReference type="InterPro" id="IPR029526">
    <property type="entry name" value="PGBD"/>
</dbReference>
<protein>
    <submittedName>
        <fullName evidence="3">PiggyBac transposable element-derived protein 4</fullName>
    </submittedName>
</protein>
<dbReference type="OrthoDB" id="10057959at2759"/>
<evidence type="ECO:0000259" key="2">
    <source>
        <dbReference type="Pfam" id="PF13843"/>
    </source>
</evidence>
<dbReference type="InterPro" id="IPR011335">
    <property type="entry name" value="Restrct_endonuc-II-like"/>
</dbReference>
<dbReference type="Gene3D" id="3.90.320.10">
    <property type="match status" value="1"/>
</dbReference>
<feature type="region of interest" description="Disordered" evidence="1">
    <location>
        <begin position="193"/>
        <end position="251"/>
    </location>
</feature>
<dbReference type="SUPFAM" id="SSF52980">
    <property type="entry name" value="Restriction endonuclease-like"/>
    <property type="match status" value="1"/>
</dbReference>
<feature type="compositionally biased region" description="Polar residues" evidence="1">
    <location>
        <begin position="1025"/>
        <end position="1041"/>
    </location>
</feature>
<organism evidence="3 4">
    <name type="scientific">Eumeta variegata</name>
    <name type="common">Bagworm moth</name>
    <name type="synonym">Eumeta japonica</name>
    <dbReference type="NCBI Taxonomy" id="151549"/>
    <lineage>
        <taxon>Eukaryota</taxon>
        <taxon>Metazoa</taxon>
        <taxon>Ecdysozoa</taxon>
        <taxon>Arthropoda</taxon>
        <taxon>Hexapoda</taxon>
        <taxon>Insecta</taxon>
        <taxon>Pterygota</taxon>
        <taxon>Neoptera</taxon>
        <taxon>Endopterygota</taxon>
        <taxon>Lepidoptera</taxon>
        <taxon>Glossata</taxon>
        <taxon>Ditrysia</taxon>
        <taxon>Tineoidea</taxon>
        <taxon>Psychidae</taxon>
        <taxon>Oiketicinae</taxon>
        <taxon>Eumeta</taxon>
    </lineage>
</organism>
<dbReference type="Proteomes" id="UP000299102">
    <property type="component" value="Unassembled WGS sequence"/>
</dbReference>
<feature type="domain" description="PiggyBac transposable element-derived protein" evidence="2">
    <location>
        <begin position="295"/>
        <end position="652"/>
    </location>
</feature>
<dbReference type="InterPro" id="IPR011604">
    <property type="entry name" value="PDDEXK-like_dom_sf"/>
</dbReference>
<gene>
    <name evidence="3" type="primary">PGBD4</name>
    <name evidence="3" type="ORF">EVAR_87192_1</name>
</gene>
<reference evidence="3 4" key="1">
    <citation type="journal article" date="2019" name="Commun. Biol.">
        <title>The bagworm genome reveals a unique fibroin gene that provides high tensile strength.</title>
        <authorList>
            <person name="Kono N."/>
            <person name="Nakamura H."/>
            <person name="Ohtoshi R."/>
            <person name="Tomita M."/>
            <person name="Numata K."/>
            <person name="Arakawa K."/>
        </authorList>
    </citation>
    <scope>NUCLEOTIDE SEQUENCE [LARGE SCALE GENOMIC DNA]</scope>
</reference>
<proteinExistence type="predicted"/>
<dbReference type="AlphaFoldDB" id="A0A4C1VV59"/>
<accession>A0A4C1VV59</accession>
<feature type="compositionally biased region" description="Basic and acidic residues" evidence="1">
    <location>
        <begin position="210"/>
        <end position="221"/>
    </location>
</feature>
<feature type="region of interest" description="Disordered" evidence="1">
    <location>
        <begin position="1080"/>
        <end position="1104"/>
    </location>
</feature>
<evidence type="ECO:0000313" key="4">
    <source>
        <dbReference type="Proteomes" id="UP000299102"/>
    </source>
</evidence>
<dbReference type="PANTHER" id="PTHR46599">
    <property type="entry name" value="PIGGYBAC TRANSPOSABLE ELEMENT-DERIVED PROTEIN 4"/>
    <property type="match status" value="1"/>
</dbReference>
<name>A0A4C1VV59_EUMVA</name>
<comment type="caution">
    <text evidence="3">The sequence shown here is derived from an EMBL/GenBank/DDBJ whole genome shotgun (WGS) entry which is preliminary data.</text>
</comment>
<sequence>MRTDGRGHASRPVVVSSIIRHPVRNAERYRGDASGPGVLRGPRWFTGELPKVERVRACLAQIARWSDVNEEERSSRPSYGDDAVSYVQLKRDGKICTVKGKICPEHKVHAKLYAIKLVVDEEEEAVVSVQCHDCVASKGGMTRSVQRKRRLRVVVMIAGLQSTRATIVVHATSYKIMNSREIAQIEAWLAEDDSENEVFGDQPSSNEEEDHLKESDHRSESEQDGELPGETSADNSEPEEPPQPVRRTDFYAGVDGNMWSKTAPLNRGRTRSHNIVFVPPGPKGIARQKTAIPDCLSLFVDDNIIELLTKYTNIKIDYLKDKYSRQRDSNPTNHIEMRGYIGILLMAGVMKMSRLNTDQIFDHVKHTEIDAIYLTMSEQRFKVLTRALRFDNIEDRHDRALIDKLAPIREIFDLILINFQKHFVPSAEMTLDEQLLAFRGRCAFRQYIWDILIYKPAKYGIKVFALVDVHYPYTFNLEIYAGQQPESPFRLSNERHDVVMRMARPVLGKHLNITMDNWFSSQRVAKQLFENGTTMVGTIRRDKREVPCEFRVARRNPLFSSKFGFNQPCTLVSYVAKPNKVVILMSTMHNDTAIDSDTGDPQKPEIITYYNRKKNGVDLVDKMCSLYDVSRNSRRWPATVFYDLLNLSALNALCIYTANKNYESVRRRDFLVDFSLAWMKPIANRRLETKTLPRGLTFKLKDFLGIIHTENESTASTSPPSKSVRRWHDCGRARNTRAMKRGRLLENEVRKTVAKKLGKKIKKCGLMLSKEYPMIAGSPDGIFNSLQSAVDFIVRACPHLHITTSSTWNGAVTWHVDDESLVQWRRWLSFKQFVKDKAASIGIESYELCDSDTVYLWRFQVHAEKLPVVPKAEIEVAGGIPTLVLRYRVSVNFVTVDRPNARRHLARCRPVRRRPVRRRPARRRPTRRRSALLPACRRPRTADLRVPARRHYLRAAARAPRTCASPFGAATCAPSPRAPHPATFSPLGTGSKRTPIPNNTNNNKDKTGGAPSKKSKKDDGFRPTSLLTTNAWTVNRSSEVNRSYREPNSRVTPKKAEPASLPADVRDLIRVKNAALRRASAYPTPEYRSRARALQREVKERVRE</sequence>
<evidence type="ECO:0000256" key="1">
    <source>
        <dbReference type="SAM" id="MobiDB-lite"/>
    </source>
</evidence>
<feature type="compositionally biased region" description="Basic and acidic residues" evidence="1">
    <location>
        <begin position="1094"/>
        <end position="1104"/>
    </location>
</feature>
<dbReference type="Pfam" id="PF13843">
    <property type="entry name" value="DDE_Tnp_1_7"/>
    <property type="match status" value="2"/>
</dbReference>
<feature type="region of interest" description="Disordered" evidence="1">
    <location>
        <begin position="970"/>
        <end position="1063"/>
    </location>
</feature>
<keyword evidence="4" id="KW-1185">Reference proteome</keyword>
<dbReference type="PANTHER" id="PTHR46599:SF6">
    <property type="entry name" value="DUAL SPECIFICITY PHOSPHATASE 26"/>
    <property type="match status" value="1"/>
</dbReference>
<feature type="domain" description="PiggyBac transposable element-derived protein" evidence="2">
    <location>
        <begin position="818"/>
        <end position="867"/>
    </location>
</feature>
<dbReference type="STRING" id="151549.A0A4C1VV59"/>
<evidence type="ECO:0000313" key="3">
    <source>
        <dbReference type="EMBL" id="GBP42641.1"/>
    </source>
</evidence>
<dbReference type="GO" id="GO:0006281">
    <property type="term" value="P:DNA repair"/>
    <property type="evidence" value="ECO:0007669"/>
    <property type="project" value="UniProtKB-ARBA"/>
</dbReference>
<dbReference type="EMBL" id="BGZK01000421">
    <property type="protein sequence ID" value="GBP42641.1"/>
    <property type="molecule type" value="Genomic_DNA"/>
</dbReference>